<name>A0A9Q9AWG2_9PEZI</name>
<dbReference type="Proteomes" id="UP001056384">
    <property type="component" value="Chromosome 8"/>
</dbReference>
<accession>A0A9Q9AWG2</accession>
<keyword evidence="2" id="KW-1185">Reference proteome</keyword>
<evidence type="ECO:0000313" key="1">
    <source>
        <dbReference type="EMBL" id="USW56405.1"/>
    </source>
</evidence>
<reference evidence="1" key="1">
    <citation type="submission" date="2022-06" db="EMBL/GenBank/DDBJ databases">
        <title>Complete genome sequences of two strains of the flax pathogen Septoria linicola.</title>
        <authorList>
            <person name="Lapalu N."/>
            <person name="Simon A."/>
            <person name="Demenou B."/>
            <person name="Paumier D."/>
            <person name="Guillot M.-P."/>
            <person name="Gout L."/>
            <person name="Valade R."/>
        </authorList>
    </citation>
    <scope>NUCLEOTIDE SEQUENCE</scope>
    <source>
        <strain evidence="1">SE15195</strain>
    </source>
</reference>
<dbReference type="Pfam" id="PF11578">
    <property type="entry name" value="DUF3237"/>
    <property type="match status" value="1"/>
</dbReference>
<dbReference type="PANTHER" id="PTHR37315">
    <property type="entry name" value="UPF0311 PROTEIN BLR7842"/>
    <property type="match status" value="1"/>
</dbReference>
<evidence type="ECO:0000313" key="2">
    <source>
        <dbReference type="Proteomes" id="UP001056384"/>
    </source>
</evidence>
<protein>
    <submittedName>
        <fullName evidence="1">Uncharacterized protein</fullName>
    </submittedName>
</protein>
<gene>
    <name evidence="1" type="ORF">Slin15195_G097240</name>
</gene>
<dbReference type="InterPro" id="IPR020915">
    <property type="entry name" value="UPF0311"/>
</dbReference>
<dbReference type="EMBL" id="CP099425">
    <property type="protein sequence ID" value="USW56405.1"/>
    <property type="molecule type" value="Genomic_DNA"/>
</dbReference>
<dbReference type="Gene3D" id="2.40.160.20">
    <property type="match status" value="1"/>
</dbReference>
<dbReference type="AlphaFoldDB" id="A0A9Q9AWG2"/>
<dbReference type="PANTHER" id="PTHR37315:SF1">
    <property type="entry name" value="UPF0311 PROTEIN BLR7842"/>
    <property type="match status" value="1"/>
</dbReference>
<sequence>MAPTLEHYFTMRAYFDRPNMLPVGKVKGGPQRTVVPLNTGWLRGNGTHAELLPGSGDWVLLNPETNTGNIDVRISLRTDKGHSIYVHYDGLMKVDAACVAAIMGPDYETSDPELKWIESSAWVAEGRWTVEEGKVAIEYEIHRVRPTVKTV</sequence>
<proteinExistence type="predicted"/>
<organism evidence="1 2">
    <name type="scientific">Septoria linicola</name>
    <dbReference type="NCBI Taxonomy" id="215465"/>
    <lineage>
        <taxon>Eukaryota</taxon>
        <taxon>Fungi</taxon>
        <taxon>Dikarya</taxon>
        <taxon>Ascomycota</taxon>
        <taxon>Pezizomycotina</taxon>
        <taxon>Dothideomycetes</taxon>
        <taxon>Dothideomycetidae</taxon>
        <taxon>Mycosphaerellales</taxon>
        <taxon>Mycosphaerellaceae</taxon>
        <taxon>Septoria</taxon>
    </lineage>
</organism>